<sequence>MVFTVTQFAWYTLRLPLEFFGTLFVVAWFYSITSHHEIGREEYQQLVEKVKANPRRGPADEYLAVKFILLGHYQNMMVSRWPILLLCLQAPLWMILAPQTMPLHLLGEAVILALLLAPGSQHLAWDILRPKLIRLFSQGADGGVHPSQPSEKNTACDPLRNLGCGEENEHGHRCDADTNGMHQKPRHLPAPFTIPVVQQKSGQRQNAEIAHVGENGQSNQVNIRVWPWVVYLMVGRRPSIVQEQPIYGSQQKRGGY</sequence>
<organism evidence="2">
    <name type="scientific">Acidithiobacillus ferrivorans</name>
    <dbReference type="NCBI Taxonomy" id="160808"/>
    <lineage>
        <taxon>Bacteria</taxon>
        <taxon>Pseudomonadati</taxon>
        <taxon>Pseudomonadota</taxon>
        <taxon>Acidithiobacillia</taxon>
        <taxon>Acidithiobacillales</taxon>
        <taxon>Acidithiobacillaceae</taxon>
        <taxon>Acidithiobacillus</taxon>
    </lineage>
</organism>
<keyword evidence="1" id="KW-1133">Transmembrane helix</keyword>
<reference evidence="2" key="2">
    <citation type="submission" date="2014-07" db="EMBL/GenBank/DDBJ databases">
        <title>Initial genome analysis of the psychrotolerant acidophile Acidithiobacillus ferrivorans CF27: insights into iron and sulfur oxidation pathways and into biofilm formation.</title>
        <authorList>
            <person name="Talla E."/>
            <person name="Hedrich S."/>
            <person name="Mangenot S."/>
            <person name="Ji B."/>
            <person name="Johnson D.B."/>
            <person name="Barbe V."/>
            <person name="Bonnefoy V."/>
        </authorList>
    </citation>
    <scope>NUCLEOTIDE SEQUENCE [LARGE SCALE GENOMIC DNA]</scope>
    <source>
        <strain evidence="2">CF27</strain>
    </source>
</reference>
<evidence type="ECO:0000313" key="3">
    <source>
        <dbReference type="EMBL" id="SMH64801.1"/>
    </source>
</evidence>
<feature type="transmembrane region" description="Helical" evidence="1">
    <location>
        <begin position="78"/>
        <end position="97"/>
    </location>
</feature>
<evidence type="ECO:0000256" key="1">
    <source>
        <dbReference type="SAM" id="Phobius"/>
    </source>
</evidence>
<evidence type="ECO:0000313" key="2">
    <source>
        <dbReference type="EMBL" id="CDQ12072.1"/>
    </source>
</evidence>
<keyword evidence="4" id="KW-1185">Reference proteome</keyword>
<keyword evidence="1" id="KW-0472">Membrane</keyword>
<reference evidence="2" key="1">
    <citation type="submission" date="2014-03" db="EMBL/GenBank/DDBJ databases">
        <authorList>
            <person name="Genoscope - CEA"/>
        </authorList>
    </citation>
    <scope>NUCLEOTIDE SEQUENCE [LARGE SCALE GENOMIC DNA]</scope>
    <source>
        <strain evidence="2">CF27</strain>
    </source>
</reference>
<protein>
    <submittedName>
        <fullName evidence="2">Uncharacterized protein</fullName>
    </submittedName>
</protein>
<proteinExistence type="predicted"/>
<evidence type="ECO:0000313" key="4">
    <source>
        <dbReference type="Proteomes" id="UP000193925"/>
    </source>
</evidence>
<dbReference type="RefSeq" id="WP_035195480.1">
    <property type="nucleotide sequence ID" value="NZ_CCCS020000078.1"/>
</dbReference>
<accession>A0A060UTZ4</accession>
<dbReference type="EMBL" id="LT841305">
    <property type="protein sequence ID" value="SMH64801.1"/>
    <property type="molecule type" value="Genomic_DNA"/>
</dbReference>
<dbReference type="Proteomes" id="UP000193925">
    <property type="component" value="Chromosome AFERRI"/>
</dbReference>
<name>A0A060UTZ4_9PROT</name>
<gene>
    <name evidence="3" type="ORF">AFERRI_10835</name>
    <name evidence="2" type="ORF">AFERRI_80021</name>
</gene>
<dbReference type="EMBL" id="CCCS020000078">
    <property type="protein sequence ID" value="CDQ12072.1"/>
    <property type="molecule type" value="Genomic_DNA"/>
</dbReference>
<keyword evidence="1" id="KW-0812">Transmembrane</keyword>
<dbReference type="AlphaFoldDB" id="A0A060UTZ4"/>
<reference evidence="3 4" key="3">
    <citation type="submission" date="2017-03" db="EMBL/GenBank/DDBJ databases">
        <authorList>
            <person name="Regsiter A."/>
            <person name="William W."/>
        </authorList>
    </citation>
    <scope>NUCLEOTIDE SEQUENCE [LARGE SCALE GENOMIC DNA]</scope>
    <source>
        <strain evidence="3">PRJEB5721</strain>
    </source>
</reference>
<feature type="transmembrane region" description="Helical" evidence="1">
    <location>
        <begin position="12"/>
        <end position="30"/>
    </location>
</feature>